<dbReference type="InterPro" id="IPR019894">
    <property type="entry name" value="Patatin-related_protein"/>
</dbReference>
<dbReference type="RefSeq" id="WP_345394823.1">
    <property type="nucleotide sequence ID" value="NZ_BAABHG010000006.1"/>
</dbReference>
<protein>
    <submittedName>
        <fullName evidence="5">Patatin-like protein</fullName>
    </submittedName>
</protein>
<dbReference type="Proteomes" id="UP001597419">
    <property type="component" value="Unassembled WGS sequence"/>
</dbReference>
<sequence>MDSRKDSPSGKETPEPWRQEIRLAMTMVGGASLAVWMGGIATETSQVLHASRDEKTESVYRKLIDLLHVTVSIDVLTGTSAGGINAACLGLAEAFGSTPQVLRDTWISTGSLENLIRDPKEKLPRSLLDGDRVLLGDLERALRVISGGGTPPSEQPDITVLLTGTMIDGETTRFDDALGNLVRDTEHRMLFRFDGPLWTPDVLGPLALAARSTASFPGAFELSRMPIGTDGADRLHPDMTRYTELTRSHWLTDGGVLLNKPLRPALREIFERPSHADVRRLLLYVVPTGEREADVVHVDPANPPLLGEALSKVVSTVLNQTISTDLEDLTRHNDAVVRTRDTRVSLAAMGLRGDPDTFVDARLMAAYRERRVAEDASELVRAASRIYAVSEVDGLESQWASGMSAQLRTVAADGLRDGVPDRPPGGRVTPDELAGFRTTALDDAVGTGIQVINAGFRLGPSPEQAGQLNECRALLHRARRAAARGVKLTPWVVEHEPPSAGTSLDAWIAALAAEWAGKGRADTLREAWPAVVGALRQAAPVLRALAGARAEQADPAADTVRTLLDWFGLTGDDGAGGDGKGAADEVVLARLLALHVATRGLLAQPPSVDQRVDLVQVSADSRTLLDMRRSRAHTKLTGMQAGDFGAFYKASWRASDWMWGRVDGAGWLTQCLLDPKRLRLLRDLTGAEVFRGRVRETFGAIGWRLPGAADNLTPGEAEALAAQLTEELGFLGLDANLQDVEVAEKVPLSMPVTAMVLARVRQLEIAREELPVVGKHAGEDLETAKGNGKASEAFRKLAAAPPADDVETQRVFQACQVSAEKIEDERGSMLLTSTLIKAGAAGMNAAAGAAKVPKSVQPAVGFAQTTGRSAWWVTRGAVRLGRPWNLIAAAVTMLAGFVLGGNGGQLLQWVGLPVAAGALVFLVVSLITLRRTWRMVLTVLGVLIVAALLFAAFLPPIAEPLFGWLGEVVAGWRRGEAPVWWLVVAALLVLPAVWTPLDALTRRLRRSAPAPKNRR</sequence>
<evidence type="ECO:0000256" key="3">
    <source>
        <dbReference type="SAM" id="Phobius"/>
    </source>
</evidence>
<keyword evidence="2" id="KW-0378">Hydrolase</keyword>
<feature type="short sequence motif" description="DGA/G" evidence="2">
    <location>
        <begin position="253"/>
        <end position="255"/>
    </location>
</feature>
<dbReference type="SUPFAM" id="SSF52151">
    <property type="entry name" value="FabD/lysophospholipase-like"/>
    <property type="match status" value="1"/>
</dbReference>
<gene>
    <name evidence="5" type="ORF">ACFSYJ_19925</name>
</gene>
<feature type="transmembrane region" description="Helical" evidence="3">
    <location>
        <begin position="936"/>
        <end position="958"/>
    </location>
</feature>
<feature type="active site" description="Proton acceptor" evidence="2">
    <location>
        <position position="253"/>
    </location>
</feature>
<feature type="transmembrane region" description="Helical" evidence="3">
    <location>
        <begin position="978"/>
        <end position="997"/>
    </location>
</feature>
<dbReference type="InterPro" id="IPR016035">
    <property type="entry name" value="Acyl_Trfase/lysoPLipase"/>
</dbReference>
<evidence type="ECO:0000256" key="2">
    <source>
        <dbReference type="PROSITE-ProRule" id="PRU01161"/>
    </source>
</evidence>
<comment type="caution">
    <text evidence="5">The sequence shown here is derived from an EMBL/GenBank/DDBJ whole genome shotgun (WGS) entry which is preliminary data.</text>
</comment>
<name>A0ABW5GJ55_9PSEU</name>
<feature type="transmembrane region" description="Helical" evidence="3">
    <location>
        <begin position="906"/>
        <end position="929"/>
    </location>
</feature>
<keyword evidence="6" id="KW-1185">Reference proteome</keyword>
<feature type="short sequence motif" description="GXSXG" evidence="2">
    <location>
        <begin position="78"/>
        <end position="82"/>
    </location>
</feature>
<accession>A0ABW5GJ55</accession>
<dbReference type="InterPro" id="IPR002641">
    <property type="entry name" value="PNPLA_dom"/>
</dbReference>
<dbReference type="EMBL" id="JBHUKU010000009">
    <property type="protein sequence ID" value="MFD2460886.1"/>
    <property type="molecule type" value="Genomic_DNA"/>
</dbReference>
<evidence type="ECO:0000313" key="5">
    <source>
        <dbReference type="EMBL" id="MFD2460886.1"/>
    </source>
</evidence>
<feature type="active site" description="Nucleophile" evidence="2">
    <location>
        <position position="80"/>
    </location>
</feature>
<proteinExistence type="predicted"/>
<keyword evidence="3" id="KW-0472">Membrane</keyword>
<dbReference type="PROSITE" id="PS51635">
    <property type="entry name" value="PNPLA"/>
    <property type="match status" value="1"/>
</dbReference>
<dbReference type="NCBIfam" id="TIGR03607">
    <property type="entry name" value="patatin-like protein"/>
    <property type="match status" value="1"/>
</dbReference>
<dbReference type="Pfam" id="PF11856">
    <property type="entry name" value="DUF3376"/>
    <property type="match status" value="1"/>
</dbReference>
<evidence type="ECO:0000256" key="1">
    <source>
        <dbReference type="ARBA" id="ARBA00023098"/>
    </source>
</evidence>
<dbReference type="Gene3D" id="3.40.1090.10">
    <property type="entry name" value="Cytosolic phospholipase A2 catalytic domain"/>
    <property type="match status" value="1"/>
</dbReference>
<keyword evidence="3" id="KW-0812">Transmembrane</keyword>
<evidence type="ECO:0000313" key="6">
    <source>
        <dbReference type="Proteomes" id="UP001597419"/>
    </source>
</evidence>
<keyword evidence="2" id="KW-0442">Lipid degradation</keyword>
<feature type="domain" description="PNPLA" evidence="4">
    <location>
        <begin position="25"/>
        <end position="266"/>
    </location>
</feature>
<keyword evidence="1 2" id="KW-0443">Lipid metabolism</keyword>
<comment type="caution">
    <text evidence="2">Lacks conserved residue(s) required for the propagation of feature annotation.</text>
</comment>
<dbReference type="Pfam" id="PF01734">
    <property type="entry name" value="Patatin"/>
    <property type="match status" value="1"/>
</dbReference>
<evidence type="ECO:0000259" key="4">
    <source>
        <dbReference type="PROSITE" id="PS51635"/>
    </source>
</evidence>
<keyword evidence="3" id="KW-1133">Transmembrane helix</keyword>
<dbReference type="InterPro" id="IPR024282">
    <property type="entry name" value="DUF3376"/>
</dbReference>
<organism evidence="5 6">
    <name type="scientific">Amycolatopsis samaneae</name>
    <dbReference type="NCBI Taxonomy" id="664691"/>
    <lineage>
        <taxon>Bacteria</taxon>
        <taxon>Bacillati</taxon>
        <taxon>Actinomycetota</taxon>
        <taxon>Actinomycetes</taxon>
        <taxon>Pseudonocardiales</taxon>
        <taxon>Pseudonocardiaceae</taxon>
        <taxon>Amycolatopsis</taxon>
    </lineage>
</organism>
<reference evidence="6" key="1">
    <citation type="journal article" date="2019" name="Int. J. Syst. Evol. Microbiol.">
        <title>The Global Catalogue of Microorganisms (GCM) 10K type strain sequencing project: providing services to taxonomists for standard genome sequencing and annotation.</title>
        <authorList>
            <consortium name="The Broad Institute Genomics Platform"/>
            <consortium name="The Broad Institute Genome Sequencing Center for Infectious Disease"/>
            <person name="Wu L."/>
            <person name="Ma J."/>
        </authorList>
    </citation>
    <scope>NUCLEOTIDE SEQUENCE [LARGE SCALE GENOMIC DNA]</scope>
    <source>
        <strain evidence="6">CGMCC 4.7643</strain>
    </source>
</reference>